<sequence length="195" mass="21483">SPASNWCSIWTSPRTEVYARLELESADATPAPLRLDGEGLELIELRLDGKRLGPADYHVDVHALQLSKLPARCVLESRVRIRPQANTALEGLYLSGSAERGFLLTQCEAQGFRHITYFLDRPDVLTRYSVELRADAARFPVLLAGGNAAGSGALVDGRHWARFDDPHPSPRICSRWWPDACNASSSPTPPPRAAR</sequence>
<dbReference type="Gene3D" id="2.60.40.1730">
    <property type="entry name" value="tricorn interacting facor f3 domain"/>
    <property type="match status" value="1"/>
</dbReference>
<dbReference type="Pfam" id="PF17900">
    <property type="entry name" value="Peptidase_M1_N"/>
    <property type="match status" value="1"/>
</dbReference>
<dbReference type="InterPro" id="IPR045357">
    <property type="entry name" value="Aminopeptidase_N-like_N"/>
</dbReference>
<dbReference type="PANTHER" id="PTHR46322:SF1">
    <property type="entry name" value="PUROMYCIN-SENSITIVE AMINOPEPTIDASE"/>
    <property type="match status" value="1"/>
</dbReference>
<dbReference type="SUPFAM" id="SSF63737">
    <property type="entry name" value="Leukotriene A4 hydrolase N-terminal domain"/>
    <property type="match status" value="1"/>
</dbReference>
<organism evidence="2">
    <name type="scientific">mine drainage metagenome</name>
    <dbReference type="NCBI Taxonomy" id="410659"/>
    <lineage>
        <taxon>unclassified sequences</taxon>
        <taxon>metagenomes</taxon>
        <taxon>ecological metagenomes</taxon>
    </lineage>
</organism>
<gene>
    <name evidence="2" type="ORF">B1B_15776</name>
</gene>
<dbReference type="GO" id="GO:0004177">
    <property type="term" value="F:aminopeptidase activity"/>
    <property type="evidence" value="ECO:0007669"/>
    <property type="project" value="UniProtKB-KW"/>
</dbReference>
<evidence type="ECO:0000313" key="2">
    <source>
        <dbReference type="EMBL" id="EQD38481.1"/>
    </source>
</evidence>
<name>T0YSE7_9ZZZZ</name>
<reference evidence="2" key="2">
    <citation type="journal article" date="2014" name="ISME J.">
        <title>Microbial stratification in low pH oxic and suboxic macroscopic growths along an acid mine drainage.</title>
        <authorList>
            <person name="Mendez-Garcia C."/>
            <person name="Mesa V."/>
            <person name="Sprenger R.R."/>
            <person name="Richter M."/>
            <person name="Diez M.S."/>
            <person name="Solano J."/>
            <person name="Bargiela R."/>
            <person name="Golyshina O.V."/>
            <person name="Manteca A."/>
            <person name="Ramos J.L."/>
            <person name="Gallego J.R."/>
            <person name="Llorente I."/>
            <person name="Martins Dos Santos V.A."/>
            <person name="Jensen O.N."/>
            <person name="Pelaez A.I."/>
            <person name="Sanchez J."/>
            <person name="Ferrer M."/>
        </authorList>
    </citation>
    <scope>NUCLEOTIDE SEQUENCE</scope>
</reference>
<comment type="caution">
    <text evidence="2">The sequence shown here is derived from an EMBL/GenBank/DDBJ whole genome shotgun (WGS) entry which is preliminary data.</text>
</comment>
<keyword evidence="2" id="KW-0378">Hydrolase</keyword>
<evidence type="ECO:0000259" key="1">
    <source>
        <dbReference type="Pfam" id="PF17900"/>
    </source>
</evidence>
<feature type="domain" description="Aminopeptidase N-like N-terminal" evidence="1">
    <location>
        <begin position="81"/>
        <end position="168"/>
    </location>
</feature>
<dbReference type="EMBL" id="AUZY01010491">
    <property type="protein sequence ID" value="EQD38481.1"/>
    <property type="molecule type" value="Genomic_DNA"/>
</dbReference>
<accession>T0YSE7</accession>
<dbReference type="PANTHER" id="PTHR46322">
    <property type="entry name" value="PUROMYCIN-SENSITIVE AMINOPEPTIDASE"/>
    <property type="match status" value="1"/>
</dbReference>
<proteinExistence type="predicted"/>
<dbReference type="GO" id="GO:0008270">
    <property type="term" value="F:zinc ion binding"/>
    <property type="evidence" value="ECO:0007669"/>
    <property type="project" value="InterPro"/>
</dbReference>
<keyword evidence="2" id="KW-0031">Aminopeptidase</keyword>
<keyword evidence="2" id="KW-0645">Protease</keyword>
<dbReference type="AlphaFoldDB" id="T0YSE7"/>
<dbReference type="InterPro" id="IPR012779">
    <property type="entry name" value="Peptidase_M1_pepN"/>
</dbReference>
<reference evidence="2" key="1">
    <citation type="submission" date="2013-08" db="EMBL/GenBank/DDBJ databases">
        <authorList>
            <person name="Mendez C."/>
            <person name="Richter M."/>
            <person name="Ferrer M."/>
            <person name="Sanchez J."/>
        </authorList>
    </citation>
    <scope>NUCLEOTIDE SEQUENCE</scope>
</reference>
<feature type="non-terminal residue" evidence="2">
    <location>
        <position position="1"/>
    </location>
</feature>
<dbReference type="InterPro" id="IPR042097">
    <property type="entry name" value="Aminopeptidase_N-like_N_sf"/>
</dbReference>
<protein>
    <submittedName>
        <fullName evidence="2">Aminopeptidase N</fullName>
    </submittedName>
</protein>